<keyword evidence="2" id="KW-0472">Membrane</keyword>
<name>A0A538TA82_UNCEI</name>
<keyword evidence="2" id="KW-0812">Transmembrane</keyword>
<feature type="compositionally biased region" description="Basic and acidic residues" evidence="1">
    <location>
        <begin position="1"/>
        <end position="14"/>
    </location>
</feature>
<dbReference type="EMBL" id="VBOV01000076">
    <property type="protein sequence ID" value="TMQ60528.1"/>
    <property type="molecule type" value="Genomic_DNA"/>
</dbReference>
<dbReference type="AlphaFoldDB" id="A0A538TA82"/>
<feature type="region of interest" description="Disordered" evidence="1">
    <location>
        <begin position="462"/>
        <end position="487"/>
    </location>
</feature>
<dbReference type="PANTHER" id="PTHR14463:SF10">
    <property type="entry name" value="LIPASE MATURATION FACTOR 1"/>
    <property type="match status" value="1"/>
</dbReference>
<dbReference type="InterPro" id="IPR007263">
    <property type="entry name" value="DCC1-like"/>
</dbReference>
<feature type="compositionally biased region" description="Low complexity" evidence="1">
    <location>
        <begin position="389"/>
        <end position="406"/>
    </location>
</feature>
<proteinExistence type="predicted"/>
<feature type="compositionally biased region" description="Basic and acidic residues" evidence="1">
    <location>
        <begin position="411"/>
        <end position="420"/>
    </location>
</feature>
<feature type="transmembrane region" description="Helical" evidence="2">
    <location>
        <begin position="222"/>
        <end position="240"/>
    </location>
</feature>
<dbReference type="Pfam" id="PF04134">
    <property type="entry name" value="DCC1-like"/>
    <property type="match status" value="1"/>
</dbReference>
<evidence type="ECO:0000256" key="2">
    <source>
        <dbReference type="SAM" id="Phobius"/>
    </source>
</evidence>
<evidence type="ECO:0000256" key="1">
    <source>
        <dbReference type="SAM" id="MobiDB-lite"/>
    </source>
</evidence>
<evidence type="ECO:0000313" key="5">
    <source>
        <dbReference type="Proteomes" id="UP000320913"/>
    </source>
</evidence>
<dbReference type="Pfam" id="PF06762">
    <property type="entry name" value="LMF1"/>
    <property type="match status" value="1"/>
</dbReference>
<feature type="compositionally biased region" description="Basic and acidic residues" evidence="1">
    <location>
        <begin position="465"/>
        <end position="487"/>
    </location>
</feature>
<feature type="region of interest" description="Disordered" evidence="1">
    <location>
        <begin position="1"/>
        <end position="22"/>
    </location>
</feature>
<protein>
    <submittedName>
        <fullName evidence="4">DUF393 domain-containing protein</fullName>
    </submittedName>
</protein>
<evidence type="ECO:0000259" key="3">
    <source>
        <dbReference type="Pfam" id="PF06762"/>
    </source>
</evidence>
<dbReference type="GO" id="GO:0051604">
    <property type="term" value="P:protein maturation"/>
    <property type="evidence" value="ECO:0007669"/>
    <property type="project" value="InterPro"/>
</dbReference>
<gene>
    <name evidence="4" type="ORF">E6K75_02790</name>
</gene>
<evidence type="ECO:0000313" key="4">
    <source>
        <dbReference type="EMBL" id="TMQ60528.1"/>
    </source>
</evidence>
<dbReference type="GO" id="GO:0015035">
    <property type="term" value="F:protein-disulfide reductase activity"/>
    <property type="evidence" value="ECO:0007669"/>
    <property type="project" value="InterPro"/>
</dbReference>
<reference evidence="4 5" key="1">
    <citation type="journal article" date="2019" name="Nat. Microbiol.">
        <title>Mediterranean grassland soil C-N compound turnover is dependent on rainfall and depth, and is mediated by genomically divergent microorganisms.</title>
        <authorList>
            <person name="Diamond S."/>
            <person name="Andeer P.F."/>
            <person name="Li Z."/>
            <person name="Crits-Christoph A."/>
            <person name="Burstein D."/>
            <person name="Anantharaman K."/>
            <person name="Lane K.R."/>
            <person name="Thomas B.C."/>
            <person name="Pan C."/>
            <person name="Northen T.R."/>
            <person name="Banfield J.F."/>
        </authorList>
    </citation>
    <scope>NUCLEOTIDE SEQUENCE [LARGE SCALE GENOMIC DNA]</scope>
    <source>
        <strain evidence="4">WS_5</strain>
    </source>
</reference>
<dbReference type="PANTHER" id="PTHR14463">
    <property type="entry name" value="LIPASE MATURATION FACTOR"/>
    <property type="match status" value="1"/>
</dbReference>
<organism evidence="4 5">
    <name type="scientific">Eiseniibacteriota bacterium</name>
    <dbReference type="NCBI Taxonomy" id="2212470"/>
    <lineage>
        <taxon>Bacteria</taxon>
        <taxon>Candidatus Eiseniibacteriota</taxon>
    </lineage>
</organism>
<feature type="domain" description="Lipase maturation factor 1/2 N-terminal" evidence="3">
    <location>
        <begin position="267"/>
        <end position="354"/>
    </location>
</feature>
<accession>A0A538TA82</accession>
<dbReference type="InterPro" id="IPR057434">
    <property type="entry name" value="LMF1/2_N"/>
</dbReference>
<keyword evidence="2" id="KW-1133">Transmembrane helix</keyword>
<feature type="region of interest" description="Disordered" evidence="1">
    <location>
        <begin position="379"/>
        <end position="434"/>
    </location>
</feature>
<feature type="transmembrane region" description="Helical" evidence="2">
    <location>
        <begin position="158"/>
        <end position="178"/>
    </location>
</feature>
<dbReference type="InterPro" id="IPR009613">
    <property type="entry name" value="LMF"/>
</dbReference>
<sequence>MSESARRRSMERSEMGAGGRSVEGREPPILVYDGTCDFCERWIERWRRVTGDRVRYAPFQEIASSVPDVPPTAFAQAVHLLEPDGRRSRGAEAVFRALSYAPNRGAWLWAYRHVPGFKLLSEGLYRVVAANRPFFSRVTDWLWGAHVVPPGQEITTWVYLRLLAVVYGIAFVSLWVQVDGLIGSGGILPANQTLEMIGSSPTFGLGRYWIAPTLCWFSSADWFLSALCGAGVALSAALLLGLAPRACLIGLWAAYLSLATVSREFLWFQWDGLLLEAGFLAIFLAPWRLRSRARSDPPASRGALRLTRWLLFRLLFASAAVKLMSGDPSWRDLTALRYHYETQPLPTWIGWYVRDPGAPASHRGDRKLWILQPAHDRALHSSPGRRRVAGGAPRGARALRGRNPGASGRRTGVDPRRRLDGPVPPQPRAARERDAGAALLARTAGQRLRARGPASHRRLLRALRHHDQGTARDPDRGEQRRRGLEGV</sequence>
<dbReference type="Proteomes" id="UP000320913">
    <property type="component" value="Unassembled WGS sequence"/>
</dbReference>
<comment type="caution">
    <text evidence="4">The sequence shown here is derived from an EMBL/GenBank/DDBJ whole genome shotgun (WGS) entry which is preliminary data.</text>
</comment>
<feature type="transmembrane region" description="Helical" evidence="2">
    <location>
        <begin position="272"/>
        <end position="289"/>
    </location>
</feature>